<name>A0A6A3SG24_9STRA</name>
<accession>A0A6A3SG24</accession>
<dbReference type="Gene3D" id="2.100.10.50">
    <property type="match status" value="2"/>
</dbReference>
<gene>
    <name evidence="13" type="ORF">PF001_g9067</name>
    <name evidence="11" type="ORF">PF002_g11002</name>
    <name evidence="12" type="ORF">PF004_g8504</name>
    <name evidence="10" type="ORF">PF005_g9956</name>
    <name evidence="9" type="ORF">PF006_g9021</name>
    <name evidence="7" type="ORF">PF007_g10022</name>
    <name evidence="5" type="ORF">PF009_g10757</name>
    <name evidence="8" type="ORF">PF010_g9063</name>
    <name evidence="6" type="ORF">PF011_g8725</name>
</gene>
<evidence type="ECO:0000313" key="18">
    <source>
        <dbReference type="Proteomes" id="UP000440732"/>
    </source>
</evidence>
<dbReference type="EMBL" id="QXGD01000493">
    <property type="protein sequence ID" value="KAE9237242.1"/>
    <property type="molecule type" value="Genomic_DNA"/>
</dbReference>
<evidence type="ECO:0000259" key="4">
    <source>
        <dbReference type="PROSITE" id="PS51498"/>
    </source>
</evidence>
<dbReference type="GO" id="GO:0032012">
    <property type="term" value="P:regulation of ARF protein signal transduction"/>
    <property type="evidence" value="ECO:0007669"/>
    <property type="project" value="InterPro"/>
</dbReference>
<dbReference type="Proteomes" id="UP000429523">
    <property type="component" value="Unassembled WGS sequence"/>
</dbReference>
<evidence type="ECO:0000313" key="13">
    <source>
        <dbReference type="EMBL" id="KAE9312747.1"/>
    </source>
</evidence>
<dbReference type="Pfam" id="PF01369">
    <property type="entry name" value="Sec7"/>
    <property type="match status" value="1"/>
</dbReference>
<evidence type="ECO:0000313" key="22">
    <source>
        <dbReference type="Proteomes" id="UP000488956"/>
    </source>
</evidence>
<comment type="caution">
    <text evidence="7">The sequence shown here is derived from an EMBL/GenBank/DDBJ whole genome shotgun (WGS) entry which is preliminary data.</text>
</comment>
<evidence type="ECO:0000256" key="1">
    <source>
        <dbReference type="SAM" id="MobiDB-lite"/>
    </source>
</evidence>
<evidence type="ECO:0000313" key="14">
    <source>
        <dbReference type="Proteomes" id="UP000429523"/>
    </source>
</evidence>
<dbReference type="SUPFAM" id="SSF48371">
    <property type="entry name" value="ARM repeat"/>
    <property type="match status" value="1"/>
</dbReference>
<dbReference type="InterPro" id="IPR023394">
    <property type="entry name" value="Sec7_C_sf"/>
</dbReference>
<dbReference type="FunFam" id="1.10.1000.11:FF:000002">
    <property type="entry name" value="Cytohesin 1"/>
    <property type="match status" value="1"/>
</dbReference>
<evidence type="ECO:0000313" key="16">
    <source>
        <dbReference type="Proteomes" id="UP000437068"/>
    </source>
</evidence>
<evidence type="ECO:0000313" key="5">
    <source>
        <dbReference type="EMBL" id="KAE8939395.1"/>
    </source>
</evidence>
<dbReference type="OrthoDB" id="430364at2759"/>
<dbReference type="Proteomes" id="UP000460718">
    <property type="component" value="Unassembled WGS sequence"/>
</dbReference>
<reference evidence="14 15" key="1">
    <citation type="submission" date="2018-08" db="EMBL/GenBank/DDBJ databases">
        <title>Genomic investigation of the strawberry pathogen Phytophthora fragariae indicates pathogenicity is determined by transcriptional variation in three key races.</title>
        <authorList>
            <person name="Adams T.M."/>
            <person name="Armitage A.D."/>
            <person name="Sobczyk M.K."/>
            <person name="Bates H.J."/>
            <person name="Dunwell J.M."/>
            <person name="Nellist C.F."/>
            <person name="Harrison R.J."/>
        </authorList>
    </citation>
    <scope>NUCLEOTIDE SEQUENCE [LARGE SCALE GENOMIC DNA]</scope>
    <source>
        <strain evidence="13 16">A4</strain>
        <strain evidence="11 17">BC-1</strain>
        <strain evidence="12 21">BC-23</strain>
        <strain evidence="10 15">NOV-27</strain>
        <strain evidence="9 18">NOV-5</strain>
        <strain evidence="7 19">NOV-71</strain>
        <strain evidence="5 14">NOV-9</strain>
        <strain evidence="8 22">ONT-3</strain>
        <strain evidence="6 20">SCRP245</strain>
    </source>
</reference>
<dbReference type="Proteomes" id="UP000433483">
    <property type="component" value="Unassembled WGS sequence"/>
</dbReference>
<dbReference type="Gene3D" id="1.10.220.20">
    <property type="match status" value="1"/>
</dbReference>
<evidence type="ECO:0000313" key="17">
    <source>
        <dbReference type="Proteomes" id="UP000440367"/>
    </source>
</evidence>
<dbReference type="EMBL" id="QXGB01000459">
    <property type="protein sequence ID" value="KAE9214109.1"/>
    <property type="molecule type" value="Genomic_DNA"/>
</dbReference>
<dbReference type="Pfam" id="PF10240">
    <property type="entry name" value="DUF2464"/>
    <property type="match status" value="1"/>
</dbReference>
<feature type="domain" description="SEC7" evidence="3">
    <location>
        <begin position="913"/>
        <end position="1106"/>
    </location>
</feature>
<feature type="compositionally biased region" description="Polar residues" evidence="1">
    <location>
        <begin position="1501"/>
        <end position="1511"/>
    </location>
</feature>
<dbReference type="SMART" id="SM00233">
    <property type="entry name" value="PH"/>
    <property type="match status" value="1"/>
</dbReference>
<dbReference type="EMBL" id="QXGE01000428">
    <property type="protein sequence ID" value="KAE9312747.1"/>
    <property type="molecule type" value="Genomic_DNA"/>
</dbReference>
<evidence type="ECO:0000313" key="12">
    <source>
        <dbReference type="EMBL" id="KAE9237704.1"/>
    </source>
</evidence>
<feature type="region of interest" description="Disordered" evidence="1">
    <location>
        <begin position="1468"/>
        <end position="1547"/>
    </location>
</feature>
<dbReference type="GO" id="GO:0005085">
    <property type="term" value="F:guanyl-nucleotide exchange factor activity"/>
    <property type="evidence" value="ECO:0007669"/>
    <property type="project" value="InterPro"/>
</dbReference>
<dbReference type="SUPFAM" id="SSF50729">
    <property type="entry name" value="PH domain-like"/>
    <property type="match status" value="1"/>
</dbReference>
<dbReference type="InterPro" id="IPR001849">
    <property type="entry name" value="PH_domain"/>
</dbReference>
<evidence type="ECO:0000259" key="2">
    <source>
        <dbReference type="PROSITE" id="PS50003"/>
    </source>
</evidence>
<dbReference type="Gene3D" id="2.30.29.30">
    <property type="entry name" value="Pleckstrin-homology domain (PH domain)/Phosphotyrosine-binding domain (PTB)"/>
    <property type="match status" value="1"/>
</dbReference>
<dbReference type="SUPFAM" id="SSF48425">
    <property type="entry name" value="Sec7 domain"/>
    <property type="match status" value="1"/>
</dbReference>
<dbReference type="Pfam" id="PF00169">
    <property type="entry name" value="PH"/>
    <property type="match status" value="1"/>
</dbReference>
<dbReference type="InterPro" id="IPR016024">
    <property type="entry name" value="ARM-type_fold"/>
</dbReference>
<evidence type="ECO:0000313" key="15">
    <source>
        <dbReference type="Proteomes" id="UP000433483"/>
    </source>
</evidence>
<dbReference type="InterPro" id="IPR018798">
    <property type="entry name" value="MVB12A/B"/>
</dbReference>
<evidence type="ECO:0000313" key="10">
    <source>
        <dbReference type="EMBL" id="KAE9214109.1"/>
    </source>
</evidence>
<feature type="compositionally biased region" description="Low complexity" evidence="1">
    <location>
        <begin position="1535"/>
        <end position="1547"/>
    </location>
</feature>
<evidence type="ECO:0000313" key="20">
    <source>
        <dbReference type="Proteomes" id="UP000460718"/>
    </source>
</evidence>
<dbReference type="PANTHER" id="PTHR10663">
    <property type="entry name" value="GUANYL-NUCLEOTIDE EXCHANGE FACTOR"/>
    <property type="match status" value="1"/>
</dbReference>
<dbReference type="PROSITE" id="PS51498">
    <property type="entry name" value="MABP"/>
    <property type="match status" value="1"/>
</dbReference>
<dbReference type="Proteomes" id="UP000441208">
    <property type="component" value="Unassembled WGS sequence"/>
</dbReference>
<dbReference type="EMBL" id="QXFX01000426">
    <property type="protein sequence ID" value="KAE9116153.1"/>
    <property type="molecule type" value="Genomic_DNA"/>
</dbReference>
<feature type="compositionally biased region" description="Polar residues" evidence="1">
    <location>
        <begin position="1469"/>
        <end position="1486"/>
    </location>
</feature>
<feature type="domain" description="PH" evidence="2">
    <location>
        <begin position="1329"/>
        <end position="1424"/>
    </location>
</feature>
<protein>
    <recommendedName>
        <fullName evidence="23">Brefeldin A-inhibited guanine nucleotide-exchange protein 1</fullName>
    </recommendedName>
</protein>
<dbReference type="EMBL" id="QXFZ01000463">
    <property type="protein sequence ID" value="KAE9115440.1"/>
    <property type="molecule type" value="Genomic_DNA"/>
</dbReference>
<dbReference type="GO" id="GO:0000813">
    <property type="term" value="C:ESCRT I complex"/>
    <property type="evidence" value="ECO:0007669"/>
    <property type="project" value="InterPro"/>
</dbReference>
<dbReference type="PROSITE" id="PS50190">
    <property type="entry name" value="SEC7"/>
    <property type="match status" value="1"/>
</dbReference>
<dbReference type="EMBL" id="QXGC01000397">
    <property type="protein sequence ID" value="KAE9237704.1"/>
    <property type="molecule type" value="Genomic_DNA"/>
</dbReference>
<evidence type="ECO:0008006" key="23">
    <source>
        <dbReference type="Google" id="ProtNLM"/>
    </source>
</evidence>
<dbReference type="InterPro" id="IPR032691">
    <property type="entry name" value="Mon2/Sec7/BIG1-like_HUS"/>
</dbReference>
<evidence type="ECO:0000313" key="6">
    <source>
        <dbReference type="EMBL" id="KAE9012863.1"/>
    </source>
</evidence>
<dbReference type="PROSITE" id="PS50003">
    <property type="entry name" value="PH_DOMAIN"/>
    <property type="match status" value="1"/>
</dbReference>
<keyword evidence="15" id="KW-1185">Reference proteome</keyword>
<evidence type="ECO:0000313" key="7">
    <source>
        <dbReference type="EMBL" id="KAE9115440.1"/>
    </source>
</evidence>
<dbReference type="Gene3D" id="1.10.1000.11">
    <property type="entry name" value="Arf Nucleotide-binding Site Opener,domain 2"/>
    <property type="match status" value="1"/>
</dbReference>
<evidence type="ECO:0000313" key="11">
    <source>
        <dbReference type="EMBL" id="KAE9237242.1"/>
    </source>
</evidence>
<evidence type="ECO:0000313" key="8">
    <source>
        <dbReference type="EMBL" id="KAE9116153.1"/>
    </source>
</evidence>
<organism evidence="7 19">
    <name type="scientific">Phytophthora fragariae</name>
    <dbReference type="NCBI Taxonomy" id="53985"/>
    <lineage>
        <taxon>Eukaryota</taxon>
        <taxon>Sar</taxon>
        <taxon>Stramenopiles</taxon>
        <taxon>Oomycota</taxon>
        <taxon>Peronosporomycetes</taxon>
        <taxon>Peronosporales</taxon>
        <taxon>Peronosporaceae</taxon>
        <taxon>Phytophthora</taxon>
    </lineage>
</organism>
<proteinExistence type="predicted"/>
<evidence type="ECO:0000313" key="9">
    <source>
        <dbReference type="EMBL" id="KAE9146196.1"/>
    </source>
</evidence>
<dbReference type="InterPro" id="IPR035999">
    <property type="entry name" value="Sec7_dom_sf"/>
</dbReference>
<dbReference type="InterPro" id="IPR023341">
    <property type="entry name" value="MABP"/>
</dbReference>
<dbReference type="EMBL" id="QXGF01000492">
    <property type="protein sequence ID" value="KAE8939395.1"/>
    <property type="molecule type" value="Genomic_DNA"/>
</dbReference>
<sequence length="1547" mass="172089">MADVLSDSQPPGLNLEMDMTTDACGSPDFRVQEADAVHVSTITPPAEMLHEAALRSGINAVLDETAGDEDELVCIREICQETLARMDRVTAEKSLAHRQECNTEAVANGGDVNDSAIAAFSPPKSPQDRLMALVPNAMEKSKSKLTRHPSPSYDSISTGEMPRWKIIDGNEDPITDLTVIFRGDSVPDGFTKLERSQSGQRADLNKGGRGTFVYLCHSKDQSSGKAPISEIIAIFPERGEFVPSDYEVVRRRGVPANINTGTQGEIIYLCFKRSTTSAIIDLVVLFPRKNESLPYGYMKVDKSPLGYVADLNSTSGGTEVFLGYKKKVACLNDLHKLWLFASVTPTQVLERGKQRNARSPPPTTPGKLKQLRSAFSLKATEVREQELLAPSSPPPSVSTDPPLPRAKFIGWKETMEYYMYPILLACYTRQGKAAEAAITGLSHCLDEGVFDGHGSDLCRLEVVIDAVTSLCQQGVKSRFEPALQFFQKVIRKCTKGFDPPVLHAILKALTFIGDFDSSLAKSFEDELVSKIMCAYEATLINTKPTVEETIDAKIEQSSNALTRELVVDLIDEISTGAEIATITDNMLGVFKSHVSIQSLAFCHDICDAMNNYASSVAEKNALQLVVTFSKATNRKFVGLGETATESDQCSSVSSLRALNQTLLAAGTRAREQRVFGQVVRRFVLSTLNSTVLTWLPDVFRAHLTLVSTLWNHYRRYLKVELALMFEHVLLRILKATAPCAKNHQIEIMHEMTMWLQLPHNVVEIFLNFDLDRIQQWKIFEHLCSTLGSIGEGGQGNHIGNADDGDDSALELQNQAISTILAMARSIMDASGHAHLISRDQRTRMLSMDNGGWEQDESGEEASPMKDALVSATNGDIGSDQASQPNSPTEVKTHPGLKRQSSRKYGGSISIRMRNELQKHNQQLLKRAMEITTSKSLKKALEYLVAMNFIKDSPRSVTSFLRIYHDFFDETEIGDYLGEGDEDFKVQIRLTYVRAISFKGMTLVESLRHFLTNGGFRLPGEAQKIERMVEAFAQCYWDDSPTAFSSADTAMIIAYSIIMLNTDLHNPQVKKNKMSKDQFVKNNRGIDNGKDLPKRFLEEIYDDISHNPMHIKGSRVIPKASREASGTAADVENEKFRGGIAKAVAQSEELMKDLSHAYNTFQFVGVDTPISPDLIKLLFERVWFSLLTLSTSILCDSQSDLSTRMQCLDLLRYCISTCLFLNIPVERQAFCGLLRKLQDSLDGRHQEEGDEPKEDPVDNTKAIPDDKKYEWARTIEEAAASDDPWKAMGDIHLLVNDMKETIQVRQKSEKLDSVIQRIHRAHFYLKNSTTFIHEGDLTKKCRSRNQLYRFFLFNDQLLYADKSMTGRWSPHNSLRLKLTRISNIPDGVMSKHAFQIQNPIKSFVVFADSTSSKAEWMRLIDEAIAEASKKINRTARRISTQGLGDARPNSLVSAASTASTAMKVFMRFSSPMTSPTTERDSSQTSLDSEGESPVKPIEVEGTKTNPPDSESASIACPDESCQPKFEVDSNEERPTTSDTTTAIDTASV</sequence>
<evidence type="ECO:0000259" key="3">
    <source>
        <dbReference type="PROSITE" id="PS50190"/>
    </source>
</evidence>
<dbReference type="CDD" id="cd00171">
    <property type="entry name" value="Sec7"/>
    <property type="match status" value="1"/>
</dbReference>
<feature type="domain" description="MABP" evidence="4">
    <location>
        <begin position="171"/>
        <end position="329"/>
    </location>
</feature>
<dbReference type="InterPro" id="IPR011993">
    <property type="entry name" value="PH-like_dom_sf"/>
</dbReference>
<feature type="compositionally biased region" description="Basic and acidic residues" evidence="1">
    <location>
        <begin position="1524"/>
        <end position="1534"/>
    </location>
</feature>
<dbReference type="SMART" id="SM00222">
    <property type="entry name" value="Sec7"/>
    <property type="match status" value="1"/>
</dbReference>
<dbReference type="EMBL" id="QXGA01000422">
    <property type="protein sequence ID" value="KAE9146196.1"/>
    <property type="molecule type" value="Genomic_DNA"/>
</dbReference>
<feature type="compositionally biased region" description="Polar residues" evidence="1">
    <location>
        <begin position="870"/>
        <end position="889"/>
    </location>
</feature>
<feature type="region of interest" description="Disordered" evidence="1">
    <location>
        <begin position="870"/>
        <end position="904"/>
    </location>
</feature>
<dbReference type="EMBL" id="QXFW01000418">
    <property type="protein sequence ID" value="KAE9012863.1"/>
    <property type="molecule type" value="Genomic_DNA"/>
</dbReference>
<evidence type="ECO:0000313" key="19">
    <source>
        <dbReference type="Proteomes" id="UP000441208"/>
    </source>
</evidence>
<dbReference type="Proteomes" id="UP000440367">
    <property type="component" value="Unassembled WGS sequence"/>
</dbReference>
<dbReference type="Proteomes" id="UP000488956">
    <property type="component" value="Unassembled WGS sequence"/>
</dbReference>
<dbReference type="Proteomes" id="UP000476176">
    <property type="component" value="Unassembled WGS sequence"/>
</dbReference>
<evidence type="ECO:0000313" key="21">
    <source>
        <dbReference type="Proteomes" id="UP000476176"/>
    </source>
</evidence>
<dbReference type="Proteomes" id="UP000440732">
    <property type="component" value="Unassembled WGS sequence"/>
</dbReference>
<dbReference type="Pfam" id="PF12783">
    <property type="entry name" value="Sec7-like_HUS"/>
    <property type="match status" value="1"/>
</dbReference>
<dbReference type="Proteomes" id="UP000437068">
    <property type="component" value="Unassembled WGS sequence"/>
</dbReference>
<dbReference type="InterPro" id="IPR000904">
    <property type="entry name" value="Sec7_dom"/>
</dbReference>